<organism evidence="2 3">
    <name type="scientific">Paenibacillus psychroresistens</name>
    <dbReference type="NCBI Taxonomy" id="1778678"/>
    <lineage>
        <taxon>Bacteria</taxon>
        <taxon>Bacillati</taxon>
        <taxon>Bacillota</taxon>
        <taxon>Bacilli</taxon>
        <taxon>Bacillales</taxon>
        <taxon>Paenibacillaceae</taxon>
        <taxon>Paenibacillus</taxon>
    </lineage>
</organism>
<feature type="transmembrane region" description="Helical" evidence="1">
    <location>
        <begin position="214"/>
        <end position="235"/>
    </location>
</feature>
<dbReference type="OrthoDB" id="2608613at2"/>
<dbReference type="EMBL" id="CP034235">
    <property type="protein sequence ID" value="QGQ96137.1"/>
    <property type="molecule type" value="Genomic_DNA"/>
</dbReference>
<dbReference type="KEGG" id="ppsc:EHS13_15265"/>
<keyword evidence="1" id="KW-1133">Transmembrane helix</keyword>
<reference evidence="3" key="1">
    <citation type="submission" date="2018-11" db="EMBL/GenBank/DDBJ databases">
        <title>Complete genome sequence of Paenibacillus sp. ML311-T8.</title>
        <authorList>
            <person name="Nam Y.-D."/>
            <person name="Kang J."/>
            <person name="Chung W.-H."/>
            <person name="Park Y.S."/>
        </authorList>
    </citation>
    <scope>NUCLEOTIDE SEQUENCE [LARGE SCALE GENOMIC DNA]</scope>
    <source>
        <strain evidence="3">ML311-T8</strain>
    </source>
</reference>
<proteinExistence type="predicted"/>
<evidence type="ECO:0008006" key="4">
    <source>
        <dbReference type="Google" id="ProtNLM"/>
    </source>
</evidence>
<keyword evidence="1" id="KW-0812">Transmembrane</keyword>
<feature type="transmembrane region" description="Helical" evidence="1">
    <location>
        <begin position="181"/>
        <end position="202"/>
    </location>
</feature>
<protein>
    <recommendedName>
        <fullName evidence="4">Yip1 domain-containing protein</fullName>
    </recommendedName>
</protein>
<name>A0A6B8RJX7_9BACL</name>
<dbReference type="Proteomes" id="UP000426246">
    <property type="component" value="Chromosome"/>
</dbReference>
<gene>
    <name evidence="2" type="ORF">EHS13_15265</name>
</gene>
<keyword evidence="3" id="KW-1185">Reference proteome</keyword>
<feature type="transmembrane region" description="Helical" evidence="1">
    <location>
        <begin position="154"/>
        <end position="175"/>
    </location>
</feature>
<dbReference type="AlphaFoldDB" id="A0A6B8RJX7"/>
<dbReference type="RefSeq" id="WP_155701175.1">
    <property type="nucleotide sequence ID" value="NZ_CP034235.1"/>
</dbReference>
<feature type="transmembrane region" description="Helical" evidence="1">
    <location>
        <begin position="122"/>
        <end position="142"/>
    </location>
</feature>
<keyword evidence="1" id="KW-0472">Membrane</keyword>
<feature type="transmembrane region" description="Helical" evidence="1">
    <location>
        <begin position="71"/>
        <end position="90"/>
    </location>
</feature>
<evidence type="ECO:0000313" key="3">
    <source>
        <dbReference type="Proteomes" id="UP000426246"/>
    </source>
</evidence>
<evidence type="ECO:0000313" key="2">
    <source>
        <dbReference type="EMBL" id="QGQ96137.1"/>
    </source>
</evidence>
<accession>A0A6B8RJX7</accession>
<evidence type="ECO:0000256" key="1">
    <source>
        <dbReference type="SAM" id="Phobius"/>
    </source>
</evidence>
<sequence>MVFCTMCGQELKADEVHICANNSGSATKRGGSSLGKDISALASQIDKNLVLELLKNPLVGLRLDPVKDIKYGIIGLAASIIGFIIWAVLISHKIGNIVNGLFGGFSMLMGESSLGSQLIGKLILIGILSIISLMVSVWGIGNWRGNRKINWAEIITRIGSMQLSFGAGFLITGILGLFSLYLSFLAIAIVAFTNLIITVLGGNELYEVEKDHRFLFITLLTSTYLILFYILFRIFN</sequence>